<accession>A0A2C9UA82</accession>
<sequence length="385" mass="44671">MGSRMGDVICGHSHSSSGDDDNTRYEYELRRSSNGNCNHSNSVGRVDDWILHRSNDVHQDENNRQINGRLNDVFLELFEESEDGNEDELSTKEMVQEIEQSHKDGVLHVSKDGHRLGYANENDNHVFINASIDLLFESYLCYAKKKCFSVSKKFVAKGADNMHEYQTFSCDKRRKSNAKWSSKRITCPARLSAILRSNGMRQVIKLETNHNHELDPNMSRFMHAHRSLSGGIKRKLEAHDIVGIRTSKSVRLLQVQIGRSEQLSCLPKDCRNFIDKTRRLRLENRVHSRNVEAYEEFFDVVSVDKIYLVNRYKMPFISVVGVNYHGQSILLDSIFISLYEKLKGVEEHEKAKNELNVVIHDSLNPTMFKRNWNQFIEKYNLQDNE</sequence>
<dbReference type="PANTHER" id="PTHR47718">
    <property type="entry name" value="OS01G0519700 PROTEIN"/>
    <property type="match status" value="1"/>
</dbReference>
<feature type="region of interest" description="Disordered" evidence="1">
    <location>
        <begin position="1"/>
        <end position="23"/>
    </location>
</feature>
<reference evidence="2" key="1">
    <citation type="submission" date="2016-02" db="EMBL/GenBank/DDBJ databases">
        <title>WGS assembly of Manihot esculenta.</title>
        <authorList>
            <person name="Bredeson J.V."/>
            <person name="Prochnik S.E."/>
            <person name="Lyons J.B."/>
            <person name="Schmutz J."/>
            <person name="Grimwood J."/>
            <person name="Vrebalov J."/>
            <person name="Bart R.S."/>
            <person name="Amuge T."/>
            <person name="Ferguson M.E."/>
            <person name="Green R."/>
            <person name="Putnam N."/>
            <person name="Stites J."/>
            <person name="Rounsley S."/>
            <person name="Rokhsar D.S."/>
        </authorList>
    </citation>
    <scope>NUCLEOTIDE SEQUENCE [LARGE SCALE GENOMIC DNA]</scope>
    <source>
        <tissue evidence="2">Leaf</tissue>
    </source>
</reference>
<gene>
    <name evidence="2" type="ORF">MANES_16G062000</name>
</gene>
<evidence type="ECO:0000256" key="1">
    <source>
        <dbReference type="SAM" id="MobiDB-lite"/>
    </source>
</evidence>
<dbReference type="STRING" id="3983.A0A2C9UA82"/>
<name>A0A2C9UA82_MANES</name>
<dbReference type="AlphaFoldDB" id="A0A2C9UA82"/>
<protein>
    <submittedName>
        <fullName evidence="2">Uncharacterized protein</fullName>
    </submittedName>
</protein>
<dbReference type="PANTHER" id="PTHR47718:SF17">
    <property type="entry name" value="PROTEIN FAR1-RELATED SEQUENCE 5-LIKE"/>
    <property type="match status" value="1"/>
</dbReference>
<dbReference type="EMBL" id="CM004402">
    <property type="protein sequence ID" value="OAY26626.1"/>
    <property type="molecule type" value="Genomic_DNA"/>
</dbReference>
<organism evidence="2">
    <name type="scientific">Manihot esculenta</name>
    <name type="common">Cassava</name>
    <name type="synonym">Jatropha manihot</name>
    <dbReference type="NCBI Taxonomy" id="3983"/>
    <lineage>
        <taxon>Eukaryota</taxon>
        <taxon>Viridiplantae</taxon>
        <taxon>Streptophyta</taxon>
        <taxon>Embryophyta</taxon>
        <taxon>Tracheophyta</taxon>
        <taxon>Spermatophyta</taxon>
        <taxon>Magnoliopsida</taxon>
        <taxon>eudicotyledons</taxon>
        <taxon>Gunneridae</taxon>
        <taxon>Pentapetalae</taxon>
        <taxon>rosids</taxon>
        <taxon>fabids</taxon>
        <taxon>Malpighiales</taxon>
        <taxon>Euphorbiaceae</taxon>
        <taxon>Crotonoideae</taxon>
        <taxon>Manihoteae</taxon>
        <taxon>Manihot</taxon>
    </lineage>
</organism>
<proteinExistence type="predicted"/>
<evidence type="ECO:0000313" key="2">
    <source>
        <dbReference type="EMBL" id="OAY26626.1"/>
    </source>
</evidence>